<dbReference type="InterPro" id="IPR013517">
    <property type="entry name" value="FG-GAP"/>
</dbReference>
<dbReference type="PANTHER" id="PTHR44103:SF1">
    <property type="entry name" value="PROPROTEIN CONVERTASE P"/>
    <property type="match status" value="1"/>
</dbReference>
<comment type="caution">
    <text evidence="2">The sequence shown here is derived from an EMBL/GenBank/DDBJ whole genome shotgun (WGS) entry which is preliminary data.</text>
</comment>
<gene>
    <name evidence="2" type="ORF">A3F84_25700</name>
</gene>
<protein>
    <submittedName>
        <fullName evidence="2">Uncharacterized protein</fullName>
    </submittedName>
</protein>
<dbReference type="Gene3D" id="2.130.10.130">
    <property type="entry name" value="Integrin alpha, N-terminal"/>
    <property type="match status" value="2"/>
</dbReference>
<dbReference type="PANTHER" id="PTHR44103">
    <property type="entry name" value="PROPROTEIN CONVERTASE P"/>
    <property type="match status" value="1"/>
</dbReference>
<proteinExistence type="predicted"/>
<dbReference type="InterPro" id="IPR028994">
    <property type="entry name" value="Integrin_alpha_N"/>
</dbReference>
<evidence type="ECO:0000313" key="3">
    <source>
        <dbReference type="Proteomes" id="UP000178606"/>
    </source>
</evidence>
<evidence type="ECO:0000313" key="2">
    <source>
        <dbReference type="EMBL" id="OGG46407.1"/>
    </source>
</evidence>
<dbReference type="SUPFAM" id="SSF69318">
    <property type="entry name" value="Integrin alpha N-terminal domain"/>
    <property type="match status" value="2"/>
</dbReference>
<dbReference type="EMBL" id="MFKF01000318">
    <property type="protein sequence ID" value="OGG46407.1"/>
    <property type="molecule type" value="Genomic_DNA"/>
</dbReference>
<accession>A0A1F6CBP2</accession>
<evidence type="ECO:0000256" key="1">
    <source>
        <dbReference type="ARBA" id="ARBA00022729"/>
    </source>
</evidence>
<dbReference type="AlphaFoldDB" id="A0A1F6CBP2"/>
<name>A0A1F6CBP2_HANXR</name>
<sequence length="730" mass="79862">MGDIWEMRIFNDLPSSVQVLGSFAAGDVDGDGKVELVAGGDGGLIWFRPADSASGQIAEGSFHVGLTLADVDGDGMQEPAAGMQGEKGWVIVWFKSVGGGAWAKHVIDGACTAGAHDVVFADVDGDGVDELLANGAGRGAGAGAFIYRRPRDPRAPWIKHAVSRGLFREGLAAADLDGDGRVEIVHGPDLFLPPKGGPYAGPWERRTYAPAFREMCRVALADVTGNGRPDIVAAESEWMDGRMAWFENRMGEGPDAPWVEHPLDSPVAYAHSLSAWREGEAVKVFMAEMEKGGWDAPYNYHARLSVYVSSDRGETWRVEPVYRGAGTHEAAAVDIDGDGCLEFAGKECCQLPVLGQPKFQVWKRAPAPPALARFRHRFIDRDKPQTGTDIFAADVDGDGRKDVVCAAWWYRNPTWERRTIPGIEQAICAYDVDGDGRQEIVATKGRPGQTGYGALTSELCWLKPVDPLNGAWEEHVIGTGSGDWPHGCAMAPLLPGGRLALVAGYHNAQQGHPPQVFEVPDDPKRPWPARVLAEVEYGEEIAPFDVNGDGRLDLVMGPWWLENNGDGTFSPRAIVEGLQVARLAVADVNGDGRPDVVLGEEVLDFKNRVTPYSKLVWCECPEDPRRGPWKTHQIDTIRCPHSVAAADLDGDGEVEVLAGEHDPFWPYRAQCRLYAYKKADPQGRSWYRYTLDNRFEHHDGVKVVDLAPGRPAIISHGWRDTAYVHLWQMD</sequence>
<dbReference type="Proteomes" id="UP000178606">
    <property type="component" value="Unassembled WGS sequence"/>
</dbReference>
<reference evidence="2 3" key="1">
    <citation type="journal article" date="2016" name="Nat. Commun.">
        <title>Thousands of microbial genomes shed light on interconnected biogeochemical processes in an aquifer system.</title>
        <authorList>
            <person name="Anantharaman K."/>
            <person name="Brown C.T."/>
            <person name="Hug L.A."/>
            <person name="Sharon I."/>
            <person name="Castelle C.J."/>
            <person name="Probst A.J."/>
            <person name="Thomas B.C."/>
            <person name="Singh A."/>
            <person name="Wilkins M.J."/>
            <person name="Karaoz U."/>
            <person name="Brodie E.L."/>
            <person name="Williams K.H."/>
            <person name="Hubbard S.S."/>
            <person name="Banfield J.F."/>
        </authorList>
    </citation>
    <scope>NUCLEOTIDE SEQUENCE [LARGE SCALE GENOMIC DNA]</scope>
    <source>
        <strain evidence="3">RIFCSPLOWO2_12_FULL_64_10</strain>
    </source>
</reference>
<dbReference type="Pfam" id="PF13517">
    <property type="entry name" value="FG-GAP_3"/>
    <property type="match status" value="1"/>
</dbReference>
<keyword evidence="1" id="KW-0732">Signal</keyword>
<organism evidence="2 3">
    <name type="scientific">Handelsmanbacteria sp. (strain RIFCSPLOWO2_12_FULL_64_10)</name>
    <dbReference type="NCBI Taxonomy" id="1817868"/>
    <lineage>
        <taxon>Bacteria</taxon>
        <taxon>Candidatus Handelsmaniibacteriota</taxon>
    </lineage>
</organism>